<dbReference type="RefSeq" id="XP_056516017.1">
    <property type="nucleotide sequence ID" value="XM_056651167.1"/>
</dbReference>
<feature type="compositionally biased region" description="Polar residues" evidence="2">
    <location>
        <begin position="523"/>
        <end position="534"/>
    </location>
</feature>
<evidence type="ECO:0000256" key="2">
    <source>
        <dbReference type="SAM" id="MobiDB-lite"/>
    </source>
</evidence>
<protein>
    <submittedName>
        <fullName evidence="3">Uncharacterized protein</fullName>
    </submittedName>
</protein>
<reference evidence="3" key="1">
    <citation type="submission" date="2022-11" db="EMBL/GenBank/DDBJ databases">
        <authorList>
            <person name="Petersen C."/>
        </authorList>
    </citation>
    <scope>NUCLEOTIDE SEQUENCE</scope>
    <source>
        <strain evidence="3">IBT 34128</strain>
    </source>
</reference>
<organism evidence="3 4">
    <name type="scientific">Penicillium alfredii</name>
    <dbReference type="NCBI Taxonomy" id="1506179"/>
    <lineage>
        <taxon>Eukaryota</taxon>
        <taxon>Fungi</taxon>
        <taxon>Dikarya</taxon>
        <taxon>Ascomycota</taxon>
        <taxon>Pezizomycotina</taxon>
        <taxon>Eurotiomycetes</taxon>
        <taxon>Eurotiomycetidae</taxon>
        <taxon>Eurotiales</taxon>
        <taxon>Aspergillaceae</taxon>
        <taxon>Penicillium</taxon>
    </lineage>
</organism>
<feature type="compositionally biased region" description="Basic and acidic residues" evidence="2">
    <location>
        <begin position="302"/>
        <end position="315"/>
    </location>
</feature>
<dbReference type="Proteomes" id="UP001141434">
    <property type="component" value="Unassembled WGS sequence"/>
</dbReference>
<feature type="region of interest" description="Disordered" evidence="2">
    <location>
        <begin position="520"/>
        <end position="544"/>
    </location>
</feature>
<dbReference type="EMBL" id="JAPMSZ010000001">
    <property type="protein sequence ID" value="KAJ5114824.1"/>
    <property type="molecule type" value="Genomic_DNA"/>
</dbReference>
<evidence type="ECO:0000256" key="1">
    <source>
        <dbReference type="SAM" id="Coils"/>
    </source>
</evidence>
<sequence length="544" mass="61209">MESTPAAEPIFDEAKYRHDVLGVTSAESEQARAQQLAEEARQLGLRVPGIAAASGAPAPTTSGMADFSSPVLSSGSSTDRNSVCDGSITPSYEPLSPSQLDQVATSMSEITIASARVKPGSMRSLASWSGRPTSYCSSEGRPIVNGIGIHHDGLAATKWADRRSMLSIASSDQKEKRKSSLRSALERLPFGRKRTSPGLIAPSDSRIAVSRDNEGVDRVYLEPSPDLNGVPAENRGFGSTVDSLPRLEVPTFDQQALQRSRDDPELSEMVERHQMERDRHIAFQNAALSILRRRQEPAIPERQSEYRRQEDEKQEKNITAAARLEERQLAIEIEQQREFERAKVNSSIRIKHMEGYFRNASPPPAIETLAAFGERSDSFSESDTTTPPPRRFTRQDQEQLEQQYLNHESMDQLHEARIKVLRERQELRLQETILRMDQELENMCDRHTRDIEALRSEHQREESSLVQALDTKKTALQHRWHLEEMILRRQHELQYGRSYGPLPPVSFTNTTNTRDSAICVPRTPSSLRPRSANNAHDRGDGTPF</sequence>
<feature type="compositionally biased region" description="Basic and acidic residues" evidence="2">
    <location>
        <begin position="535"/>
        <end position="544"/>
    </location>
</feature>
<feature type="region of interest" description="Disordered" evidence="2">
    <location>
        <begin position="294"/>
        <end position="315"/>
    </location>
</feature>
<dbReference type="GeneID" id="81390335"/>
<evidence type="ECO:0000313" key="3">
    <source>
        <dbReference type="EMBL" id="KAJ5114824.1"/>
    </source>
</evidence>
<name>A0A9W9KPV7_9EURO</name>
<gene>
    <name evidence="3" type="ORF">NUU61_000583</name>
</gene>
<comment type="caution">
    <text evidence="3">The sequence shown here is derived from an EMBL/GenBank/DDBJ whole genome shotgun (WGS) entry which is preliminary data.</text>
</comment>
<proteinExistence type="predicted"/>
<feature type="coiled-coil region" evidence="1">
    <location>
        <begin position="410"/>
        <end position="471"/>
    </location>
</feature>
<keyword evidence="1" id="KW-0175">Coiled coil</keyword>
<reference evidence="3" key="2">
    <citation type="journal article" date="2023" name="IMA Fungus">
        <title>Comparative genomic study of the Penicillium genus elucidates a diverse pangenome and 15 lateral gene transfer events.</title>
        <authorList>
            <person name="Petersen C."/>
            <person name="Sorensen T."/>
            <person name="Nielsen M.R."/>
            <person name="Sondergaard T.E."/>
            <person name="Sorensen J.L."/>
            <person name="Fitzpatrick D.A."/>
            <person name="Frisvad J.C."/>
            <person name="Nielsen K.L."/>
        </authorList>
    </citation>
    <scope>NUCLEOTIDE SEQUENCE</scope>
    <source>
        <strain evidence="3">IBT 34128</strain>
    </source>
</reference>
<dbReference type="AlphaFoldDB" id="A0A9W9KPV7"/>
<keyword evidence="4" id="KW-1185">Reference proteome</keyword>
<accession>A0A9W9KPV7</accession>
<dbReference type="OrthoDB" id="9977870at2759"/>
<evidence type="ECO:0000313" key="4">
    <source>
        <dbReference type="Proteomes" id="UP001141434"/>
    </source>
</evidence>